<dbReference type="SUPFAM" id="SSF53335">
    <property type="entry name" value="S-adenosyl-L-methionine-dependent methyltransferases"/>
    <property type="match status" value="1"/>
</dbReference>
<proteinExistence type="inferred from homology"/>
<comment type="similarity">
    <text evidence="1">Belongs to the class I-like SAM-binding methyltransferase superfamily. NNMT/PNMT/TEMT family.</text>
</comment>
<dbReference type="InterPro" id="IPR029063">
    <property type="entry name" value="SAM-dependent_MTases_sf"/>
</dbReference>
<sequence length="114" mass="13187">MFDPNAFKRVFCSFGKGRDKILNYRIQKLFQTFGPGGIEGDNLIDIGTGPSIYQLLSACESFKHITATDFTDRNRQEFKKWLKNEPGSFDWSDILQAVCELEGNRDAWQEKRRS</sequence>
<gene>
    <name evidence="5" type="ORF">GDO86_009519</name>
</gene>
<dbReference type="PROSITE" id="PS51681">
    <property type="entry name" value="SAM_MT_NNMT_PNMT_TEMT"/>
    <property type="match status" value="1"/>
</dbReference>
<dbReference type="PANTHER" id="PTHR10867:SF32">
    <property type="entry name" value="NICOTINAMIDE N-METHYLTRANSFERASE"/>
    <property type="match status" value="1"/>
</dbReference>
<dbReference type="GO" id="GO:0008170">
    <property type="term" value="F:N-methyltransferase activity"/>
    <property type="evidence" value="ECO:0007669"/>
    <property type="project" value="TreeGrafter"/>
</dbReference>
<dbReference type="GO" id="GO:0005829">
    <property type="term" value="C:cytosol"/>
    <property type="evidence" value="ECO:0007669"/>
    <property type="project" value="TreeGrafter"/>
</dbReference>
<organism evidence="5 6">
    <name type="scientific">Hymenochirus boettgeri</name>
    <name type="common">Congo dwarf clawed frog</name>
    <dbReference type="NCBI Taxonomy" id="247094"/>
    <lineage>
        <taxon>Eukaryota</taxon>
        <taxon>Metazoa</taxon>
        <taxon>Chordata</taxon>
        <taxon>Craniata</taxon>
        <taxon>Vertebrata</taxon>
        <taxon>Euteleostomi</taxon>
        <taxon>Amphibia</taxon>
        <taxon>Batrachia</taxon>
        <taxon>Anura</taxon>
        <taxon>Pipoidea</taxon>
        <taxon>Pipidae</taxon>
        <taxon>Pipinae</taxon>
        <taxon>Hymenochirus</taxon>
    </lineage>
</organism>
<evidence type="ECO:0000256" key="1">
    <source>
        <dbReference type="ARBA" id="ARBA00007996"/>
    </source>
</evidence>
<keyword evidence="6" id="KW-1185">Reference proteome</keyword>
<keyword evidence="2" id="KW-0489">Methyltransferase</keyword>
<dbReference type="PANTHER" id="PTHR10867">
    <property type="entry name" value="NNMT/PNMT/TEMT FAMILY MEMBER"/>
    <property type="match status" value="1"/>
</dbReference>
<dbReference type="Pfam" id="PF01234">
    <property type="entry name" value="NNMT_PNMT_TEMT"/>
    <property type="match status" value="1"/>
</dbReference>
<dbReference type="AlphaFoldDB" id="A0A8T2JKU5"/>
<keyword evidence="4" id="KW-0949">S-adenosyl-L-methionine</keyword>
<evidence type="ECO:0000313" key="6">
    <source>
        <dbReference type="Proteomes" id="UP000812440"/>
    </source>
</evidence>
<accession>A0A8T2JKU5</accession>
<dbReference type="InterPro" id="IPR000940">
    <property type="entry name" value="NNMT_TEMT_trans"/>
</dbReference>
<evidence type="ECO:0000313" key="5">
    <source>
        <dbReference type="EMBL" id="KAG8444358.1"/>
    </source>
</evidence>
<keyword evidence="3" id="KW-0808">Transferase</keyword>
<protein>
    <submittedName>
        <fullName evidence="5">Uncharacterized protein</fullName>
    </submittedName>
</protein>
<evidence type="ECO:0000256" key="2">
    <source>
        <dbReference type="ARBA" id="ARBA00022603"/>
    </source>
</evidence>
<dbReference type="Proteomes" id="UP000812440">
    <property type="component" value="Chromosome 5"/>
</dbReference>
<dbReference type="OrthoDB" id="10050085at2759"/>
<dbReference type="EMBL" id="JAACNH010000004">
    <property type="protein sequence ID" value="KAG8444358.1"/>
    <property type="molecule type" value="Genomic_DNA"/>
</dbReference>
<comment type="caution">
    <text evidence="5">The sequence shown here is derived from an EMBL/GenBank/DDBJ whole genome shotgun (WGS) entry which is preliminary data.</text>
</comment>
<evidence type="ECO:0000256" key="4">
    <source>
        <dbReference type="ARBA" id="ARBA00022691"/>
    </source>
</evidence>
<dbReference type="GO" id="GO:0032259">
    <property type="term" value="P:methylation"/>
    <property type="evidence" value="ECO:0007669"/>
    <property type="project" value="UniProtKB-KW"/>
</dbReference>
<reference evidence="5" key="1">
    <citation type="thesis" date="2020" institute="ProQuest LLC" country="789 East Eisenhower Parkway, Ann Arbor, MI, USA">
        <title>Comparative Genomics and Chromosome Evolution.</title>
        <authorList>
            <person name="Mudd A.B."/>
        </authorList>
    </citation>
    <scope>NUCLEOTIDE SEQUENCE</scope>
    <source>
        <strain evidence="5">Female2</strain>
        <tissue evidence="5">Blood</tissue>
    </source>
</reference>
<name>A0A8T2JKU5_9PIPI</name>
<dbReference type="Gene3D" id="3.40.50.150">
    <property type="entry name" value="Vaccinia Virus protein VP39"/>
    <property type="match status" value="1"/>
</dbReference>
<evidence type="ECO:0000256" key="3">
    <source>
        <dbReference type="ARBA" id="ARBA00022679"/>
    </source>
</evidence>